<dbReference type="PANTHER" id="PTHR46434">
    <property type="entry name" value="GENETIC INTERACTOR OF PROHIBITINS 3, MITOCHONDRIAL"/>
    <property type="match status" value="1"/>
</dbReference>
<dbReference type="Proteomes" id="UP000664169">
    <property type="component" value="Unassembled WGS sequence"/>
</dbReference>
<comment type="caution">
    <text evidence="2">The sequence shown here is derived from an EMBL/GenBank/DDBJ whole genome shotgun (WGS) entry which is preliminary data.</text>
</comment>
<evidence type="ECO:0000313" key="2">
    <source>
        <dbReference type="EMBL" id="CAF9929696.1"/>
    </source>
</evidence>
<evidence type="ECO:0000256" key="1">
    <source>
        <dbReference type="SAM" id="MobiDB-lite"/>
    </source>
</evidence>
<dbReference type="SUPFAM" id="SSF52540">
    <property type="entry name" value="P-loop containing nucleoside triphosphate hydrolases"/>
    <property type="match status" value="1"/>
</dbReference>
<feature type="compositionally biased region" description="Basic and acidic residues" evidence="1">
    <location>
        <begin position="664"/>
        <end position="677"/>
    </location>
</feature>
<feature type="region of interest" description="Disordered" evidence="1">
    <location>
        <begin position="642"/>
        <end position="677"/>
    </location>
</feature>
<accession>A0A8H3FP82</accession>
<organism evidence="2 3">
    <name type="scientific">Gomphillus americanus</name>
    <dbReference type="NCBI Taxonomy" id="1940652"/>
    <lineage>
        <taxon>Eukaryota</taxon>
        <taxon>Fungi</taxon>
        <taxon>Dikarya</taxon>
        <taxon>Ascomycota</taxon>
        <taxon>Pezizomycotina</taxon>
        <taxon>Lecanoromycetes</taxon>
        <taxon>OSLEUM clade</taxon>
        <taxon>Ostropomycetidae</taxon>
        <taxon>Ostropales</taxon>
        <taxon>Graphidaceae</taxon>
        <taxon>Gomphilloideae</taxon>
        <taxon>Gomphillus</taxon>
    </lineage>
</organism>
<dbReference type="AlphaFoldDB" id="A0A8H3FP82"/>
<dbReference type="InterPro" id="IPR027417">
    <property type="entry name" value="P-loop_NTPase"/>
</dbReference>
<dbReference type="OrthoDB" id="1696305at2759"/>
<reference evidence="2" key="1">
    <citation type="submission" date="2021-03" db="EMBL/GenBank/DDBJ databases">
        <authorList>
            <person name="Tagirdzhanova G."/>
        </authorList>
    </citation>
    <scope>NUCLEOTIDE SEQUENCE</scope>
</reference>
<dbReference type="EMBL" id="CAJPDQ010000033">
    <property type="protein sequence ID" value="CAF9929696.1"/>
    <property type="molecule type" value="Genomic_DNA"/>
</dbReference>
<sequence length="677" mass="75622">MKYLQSSISRAQRITGRCPLICQSSRWLDRSSFKHATALFASAHPLGRFSQHTSYYRIHDTSNSRPLTTSNAQIKQSGLQSLEPGLAVSRSADSTAVFDSESNIQHTTTVQVEPKEFPLVCPGCGAYSQTSIEDEPGYYTTERNDVKLWVAKQQQVKSEEDKETDLVTRSLGSVDPALLQSLGISAPDPTPKQRVADTVPVCGRCHALLYHNDLKQRSIIHPTIDTIRAFLDESPHRRNHIYHVLDAADFPMSLIPNISSVFDIAVRSKNRRAKSHRWAGGQNIQMSFIITRADLIAHSKKDLDQMMPYLQDVLRDALGRYGENIRLGNVWCVSARQAWWTKQLKDEIYQNGGGGWLVGKVNVGKSQLYEAVFPKGYKENSHKTNETQQESKEVELDISHQLLPPLPEEEKYPPMPTVSQLPGTTALPVRNLYGNGRGELVDLPGLPRDGLYEAVNPETAPYLYHARRISAEQITILPGGHSLLISNLIQIKPTDPSLTILAAAFVPMRCSARSNDSATSILNQTQPATTAENIARNLARSEIANTITSAGTFKLAYNVTKERSGPLMRHDAASLSLSTLPFVIFGADLLIEGVGWVELSCQVRKRYIEELGDPDWRPEVEVFSPYGKYIGIRRPMNAYLHIGGARPKPKSQRTQRPRRSMKGVKKEQKRLARIESK</sequence>
<dbReference type="InterPro" id="IPR050896">
    <property type="entry name" value="Mito_lipid_metab_GTPase"/>
</dbReference>
<gene>
    <name evidence="2" type="ORF">GOMPHAMPRED_005453</name>
</gene>
<proteinExistence type="predicted"/>
<dbReference type="GO" id="GO:0005739">
    <property type="term" value="C:mitochondrion"/>
    <property type="evidence" value="ECO:0007669"/>
    <property type="project" value="TreeGrafter"/>
</dbReference>
<protein>
    <recommendedName>
        <fullName evidence="4">Genetic interactor of prohibitins 3, mitochondrial</fullName>
    </recommendedName>
</protein>
<name>A0A8H3FP82_9LECA</name>
<dbReference type="PANTHER" id="PTHR46434:SF1">
    <property type="entry name" value="GENETIC INTERACTOR OF PROHIBITINS 3, MITOCHONDRIAL"/>
    <property type="match status" value="1"/>
</dbReference>
<evidence type="ECO:0000313" key="3">
    <source>
        <dbReference type="Proteomes" id="UP000664169"/>
    </source>
</evidence>
<feature type="compositionally biased region" description="Basic residues" evidence="1">
    <location>
        <begin position="647"/>
        <end position="663"/>
    </location>
</feature>
<keyword evidence="3" id="KW-1185">Reference proteome</keyword>
<evidence type="ECO:0008006" key="4">
    <source>
        <dbReference type="Google" id="ProtNLM"/>
    </source>
</evidence>
<dbReference type="Gene3D" id="3.40.50.300">
    <property type="entry name" value="P-loop containing nucleotide triphosphate hydrolases"/>
    <property type="match status" value="1"/>
</dbReference>